<evidence type="ECO:0000256" key="10">
    <source>
        <dbReference type="SAM" id="Phobius"/>
    </source>
</evidence>
<evidence type="ECO:0000259" key="11">
    <source>
        <dbReference type="Pfam" id="PF07885"/>
    </source>
</evidence>
<dbReference type="GO" id="GO:0030322">
    <property type="term" value="P:stabilization of membrane potential"/>
    <property type="evidence" value="ECO:0007669"/>
    <property type="project" value="TreeGrafter"/>
</dbReference>
<reference evidence="12" key="1">
    <citation type="submission" date="2023-03" db="EMBL/GenBank/DDBJ databases">
        <title>Chromosome-scale reference genome and RAD-based genetic map of yellow starthistle (Centaurea solstitialis) reveal putative structural variation and QTLs associated with invader traits.</title>
        <authorList>
            <person name="Reatini B."/>
            <person name="Cang F.A."/>
            <person name="Jiang Q."/>
            <person name="Mckibben M.T.W."/>
            <person name="Barker M.S."/>
            <person name="Rieseberg L.H."/>
            <person name="Dlugosch K.M."/>
        </authorList>
    </citation>
    <scope>NUCLEOTIDE SEQUENCE</scope>
    <source>
        <strain evidence="12">CAN-66</strain>
        <tissue evidence="12">Leaf</tissue>
    </source>
</reference>
<keyword evidence="6 10" id="KW-1133">Transmembrane helix</keyword>
<dbReference type="InterPro" id="IPR013099">
    <property type="entry name" value="K_chnl_dom"/>
</dbReference>
<protein>
    <recommendedName>
        <fullName evidence="11">Potassium channel domain-containing protein</fullName>
    </recommendedName>
</protein>
<gene>
    <name evidence="12" type="ORF">OSB04_un001047</name>
</gene>
<keyword evidence="7" id="KW-0406">Ion transport</keyword>
<evidence type="ECO:0000256" key="8">
    <source>
        <dbReference type="ARBA" id="ARBA00023136"/>
    </source>
</evidence>
<dbReference type="GO" id="GO:0022841">
    <property type="term" value="F:potassium ion leak channel activity"/>
    <property type="evidence" value="ECO:0007669"/>
    <property type="project" value="TreeGrafter"/>
</dbReference>
<evidence type="ECO:0000313" key="13">
    <source>
        <dbReference type="Proteomes" id="UP001172457"/>
    </source>
</evidence>
<keyword evidence="3" id="KW-0813">Transport</keyword>
<dbReference type="GO" id="GO:0015271">
    <property type="term" value="F:outward rectifier potassium channel activity"/>
    <property type="evidence" value="ECO:0007669"/>
    <property type="project" value="TreeGrafter"/>
</dbReference>
<feature type="transmembrane region" description="Helical" evidence="10">
    <location>
        <begin position="474"/>
        <end position="491"/>
    </location>
</feature>
<organism evidence="12 13">
    <name type="scientific">Centaurea solstitialis</name>
    <name type="common">yellow star-thistle</name>
    <dbReference type="NCBI Taxonomy" id="347529"/>
    <lineage>
        <taxon>Eukaryota</taxon>
        <taxon>Viridiplantae</taxon>
        <taxon>Streptophyta</taxon>
        <taxon>Embryophyta</taxon>
        <taxon>Tracheophyta</taxon>
        <taxon>Spermatophyta</taxon>
        <taxon>Magnoliopsida</taxon>
        <taxon>eudicotyledons</taxon>
        <taxon>Gunneridae</taxon>
        <taxon>Pentapetalae</taxon>
        <taxon>asterids</taxon>
        <taxon>campanulids</taxon>
        <taxon>Asterales</taxon>
        <taxon>Asteraceae</taxon>
        <taxon>Carduoideae</taxon>
        <taxon>Cardueae</taxon>
        <taxon>Centaureinae</taxon>
        <taxon>Centaurea</taxon>
    </lineage>
</organism>
<evidence type="ECO:0000256" key="5">
    <source>
        <dbReference type="ARBA" id="ARBA00022837"/>
    </source>
</evidence>
<feature type="transmembrane region" description="Helical" evidence="10">
    <location>
        <begin position="497"/>
        <end position="527"/>
    </location>
</feature>
<feature type="domain" description="Potassium channel" evidence="11">
    <location>
        <begin position="189"/>
        <end position="258"/>
    </location>
</feature>
<evidence type="ECO:0000256" key="6">
    <source>
        <dbReference type="ARBA" id="ARBA00022989"/>
    </source>
</evidence>
<dbReference type="PROSITE" id="PS00018">
    <property type="entry name" value="EF_HAND_1"/>
    <property type="match status" value="1"/>
</dbReference>
<evidence type="ECO:0000256" key="3">
    <source>
        <dbReference type="ARBA" id="ARBA00022448"/>
    </source>
</evidence>
<comment type="caution">
    <text evidence="12">The sequence shown here is derived from an EMBL/GenBank/DDBJ whole genome shotgun (WGS) entry which is preliminary data.</text>
</comment>
<feature type="domain" description="Potassium channel" evidence="11">
    <location>
        <begin position="447"/>
        <end position="527"/>
    </location>
</feature>
<dbReference type="InterPro" id="IPR011992">
    <property type="entry name" value="EF-hand-dom_pair"/>
</dbReference>
<evidence type="ECO:0000256" key="4">
    <source>
        <dbReference type="ARBA" id="ARBA00022692"/>
    </source>
</evidence>
<evidence type="ECO:0000256" key="2">
    <source>
        <dbReference type="ARBA" id="ARBA00010159"/>
    </source>
</evidence>
<dbReference type="PANTHER" id="PTHR11003:SF291">
    <property type="entry name" value="IP11374P"/>
    <property type="match status" value="1"/>
</dbReference>
<dbReference type="Gene3D" id="1.10.238.10">
    <property type="entry name" value="EF-hand"/>
    <property type="match status" value="1"/>
</dbReference>
<name>A0AA38S3X3_9ASTR</name>
<feature type="domain" description="Potassium channel" evidence="11">
    <location>
        <begin position="569"/>
        <end position="639"/>
    </location>
</feature>
<sequence>MASNGTQASPPKHPHLKDQIASLKRRRFRRIKSAPIADSFPSESQTSATLPRPQSVFNYLHPSYKKVAVILSVYLGAGTICFYLTPNRRTENTPGPRCSLLHRRHHDLCRVRRPFPRQHPHDSTRVSFRLLGMLLIGLVLSKAADYLVERQELLFTRALHLNQTVGTAETLKRMKTNQVRNKCVLLVVLLVVLMAAGTVVLLAVEDLDFIHAFYCVVATITSLGYINKCFSTKGGRVFALFWIISGTIYLGQLLLTFAVLHTQRRQRSLVKWALKRKTTPADLEAADLDDDGVVVAAEFILYKLKEMGKISQEDMTPIMEEFERLDFNKTGTLTASGVLLSQSSWYAADILLTQTSSPISSPSSFSNTLTLQPTRQLDMDIGHLESGVGQVAMTTIGGNQSASPIGAQEPSLTKEEIKPLEPSLESTTCTLSSGFELMRKLRKVSIILYIYMGAGTICFYLIRHHIKGKKTNGVLDAFYFTIVLMTSIKYGDLCPDSTLAILLASLFALMGTLLMALLVSIGAQVVVKQSVKQKKLLRKHGVVGTTEARMLEQRKSTMKYMCIALVVSLVVLVLVGTIVLVSLEDLDNIHAFYCIFATITSVGSDNCFSTKSGRVFAVFWMLLGTFYLALAFLTFAELYAQRKQRSFEKSVLQRTTTPEDFHEADLDGDRVLSISEYTLHKLSEMGRFSQEDMAPIMEEFRRLDVNGKGALTLHEIKFE</sequence>
<feature type="transmembrane region" description="Helical" evidence="10">
    <location>
        <begin position="209"/>
        <end position="226"/>
    </location>
</feature>
<feature type="transmembrane region" description="Helical" evidence="10">
    <location>
        <begin position="67"/>
        <end position="85"/>
    </location>
</feature>
<comment type="similarity">
    <text evidence="2">Belongs to the two pore domain potassium channel (TC 1.A.1.7) family.</text>
</comment>
<evidence type="ECO:0000313" key="12">
    <source>
        <dbReference type="EMBL" id="KAJ9535800.1"/>
    </source>
</evidence>
<dbReference type="InterPro" id="IPR003280">
    <property type="entry name" value="2pore_dom_K_chnl"/>
</dbReference>
<dbReference type="GO" id="GO:0005886">
    <property type="term" value="C:plasma membrane"/>
    <property type="evidence" value="ECO:0007669"/>
    <property type="project" value="TreeGrafter"/>
</dbReference>
<evidence type="ECO:0000256" key="1">
    <source>
        <dbReference type="ARBA" id="ARBA00004141"/>
    </source>
</evidence>
<proteinExistence type="inferred from homology"/>
<dbReference type="Gene3D" id="1.10.287.70">
    <property type="match status" value="3"/>
</dbReference>
<feature type="transmembrane region" description="Helical" evidence="10">
    <location>
        <begin position="444"/>
        <end position="462"/>
    </location>
</feature>
<keyword evidence="5" id="KW-0106">Calcium</keyword>
<dbReference type="EMBL" id="JARYMX010000124">
    <property type="protein sequence ID" value="KAJ9535800.1"/>
    <property type="molecule type" value="Genomic_DNA"/>
</dbReference>
<comment type="subcellular location">
    <subcellularLocation>
        <location evidence="1">Membrane</location>
        <topology evidence="1">Multi-pass membrane protein</topology>
    </subcellularLocation>
</comment>
<dbReference type="PANTHER" id="PTHR11003">
    <property type="entry name" value="POTASSIUM CHANNEL, SUBFAMILY K"/>
    <property type="match status" value="1"/>
</dbReference>
<feature type="transmembrane region" description="Helical" evidence="10">
    <location>
        <begin position="618"/>
        <end position="640"/>
    </location>
</feature>
<keyword evidence="13" id="KW-1185">Reference proteome</keyword>
<feature type="transmembrane region" description="Helical" evidence="10">
    <location>
        <begin position="183"/>
        <end position="203"/>
    </location>
</feature>
<keyword evidence="9" id="KW-0407">Ion channel</keyword>
<dbReference type="AlphaFoldDB" id="A0AA38S3X3"/>
<dbReference type="Proteomes" id="UP001172457">
    <property type="component" value="Unassembled WGS sequence"/>
</dbReference>
<accession>A0AA38S3X3</accession>
<dbReference type="SUPFAM" id="SSF81324">
    <property type="entry name" value="Voltage-gated potassium channels"/>
    <property type="match status" value="3"/>
</dbReference>
<dbReference type="InterPro" id="IPR018247">
    <property type="entry name" value="EF_Hand_1_Ca_BS"/>
</dbReference>
<keyword evidence="8 10" id="KW-0472">Membrane</keyword>
<evidence type="ECO:0000256" key="7">
    <source>
        <dbReference type="ARBA" id="ARBA00023065"/>
    </source>
</evidence>
<feature type="transmembrane region" description="Helical" evidence="10">
    <location>
        <begin position="560"/>
        <end position="583"/>
    </location>
</feature>
<feature type="transmembrane region" description="Helical" evidence="10">
    <location>
        <begin position="238"/>
        <end position="260"/>
    </location>
</feature>
<dbReference type="SUPFAM" id="SSF47473">
    <property type="entry name" value="EF-hand"/>
    <property type="match status" value="1"/>
</dbReference>
<keyword evidence="4 10" id="KW-0812">Transmembrane</keyword>
<dbReference type="Pfam" id="PF07885">
    <property type="entry name" value="Ion_trans_2"/>
    <property type="match status" value="3"/>
</dbReference>
<evidence type="ECO:0000256" key="9">
    <source>
        <dbReference type="ARBA" id="ARBA00023303"/>
    </source>
</evidence>
<dbReference type="GO" id="GO:0009705">
    <property type="term" value="C:plant-type vacuole membrane"/>
    <property type="evidence" value="ECO:0007669"/>
    <property type="project" value="TreeGrafter"/>
</dbReference>